<dbReference type="InterPro" id="IPR025906">
    <property type="entry name" value="YjfB_motility"/>
</dbReference>
<comment type="caution">
    <text evidence="1">The sequence shown here is derived from an EMBL/GenBank/DDBJ whole genome shotgun (WGS) entry which is preliminary data.</text>
</comment>
<gene>
    <name evidence="1" type="ORF">GALL_471200</name>
</gene>
<protein>
    <recommendedName>
        <fullName evidence="2">Motility protein</fullName>
    </recommendedName>
</protein>
<name>A0A1J5PIE7_9ZZZZ</name>
<evidence type="ECO:0000313" key="1">
    <source>
        <dbReference type="EMBL" id="OIQ71262.1"/>
    </source>
</evidence>
<evidence type="ECO:0008006" key="2">
    <source>
        <dbReference type="Google" id="ProtNLM"/>
    </source>
</evidence>
<dbReference type="Pfam" id="PF14070">
    <property type="entry name" value="YjfB_motility"/>
    <property type="match status" value="1"/>
</dbReference>
<dbReference type="EMBL" id="MLJW01003807">
    <property type="protein sequence ID" value="OIQ71262.1"/>
    <property type="molecule type" value="Genomic_DNA"/>
</dbReference>
<sequence length="59" mass="5972">MDVASIAASATIMTQAQTQSQASMLVMRKALDLAGQQGADFAAMIAQAGGVGQNMDVQA</sequence>
<dbReference type="AlphaFoldDB" id="A0A1J5PIE7"/>
<proteinExistence type="predicted"/>
<accession>A0A1J5PIE7</accession>
<reference evidence="1" key="1">
    <citation type="submission" date="2016-10" db="EMBL/GenBank/DDBJ databases">
        <title>Sequence of Gallionella enrichment culture.</title>
        <authorList>
            <person name="Poehlein A."/>
            <person name="Muehling M."/>
            <person name="Daniel R."/>
        </authorList>
    </citation>
    <scope>NUCLEOTIDE SEQUENCE</scope>
</reference>
<organism evidence="1">
    <name type="scientific">mine drainage metagenome</name>
    <dbReference type="NCBI Taxonomy" id="410659"/>
    <lineage>
        <taxon>unclassified sequences</taxon>
        <taxon>metagenomes</taxon>
        <taxon>ecological metagenomes</taxon>
    </lineage>
</organism>